<name>A0A1G7YJA4_9FIRM</name>
<evidence type="ECO:0000259" key="1">
    <source>
        <dbReference type="Pfam" id="PF08818"/>
    </source>
</evidence>
<gene>
    <name evidence="2" type="ORF">SAMN05443529_10871</name>
</gene>
<evidence type="ECO:0000313" key="2">
    <source>
        <dbReference type="EMBL" id="SDG96355.1"/>
    </source>
</evidence>
<protein>
    <submittedName>
        <fullName evidence="2">Uncharacterized conserved protein YdhG, YjbR/CyaY-like superfamily, DUF1801 family</fullName>
    </submittedName>
</protein>
<dbReference type="Gene3D" id="3.90.1150.200">
    <property type="match status" value="1"/>
</dbReference>
<accession>A0A1G7YJA4</accession>
<dbReference type="Proteomes" id="UP000198656">
    <property type="component" value="Unassembled WGS sequence"/>
</dbReference>
<organism evidence="2 3">
    <name type="scientific">Desulfosporosinus hippei DSM 8344</name>
    <dbReference type="NCBI Taxonomy" id="1121419"/>
    <lineage>
        <taxon>Bacteria</taxon>
        <taxon>Bacillati</taxon>
        <taxon>Bacillota</taxon>
        <taxon>Clostridia</taxon>
        <taxon>Eubacteriales</taxon>
        <taxon>Desulfitobacteriaceae</taxon>
        <taxon>Desulfosporosinus</taxon>
    </lineage>
</organism>
<keyword evidence="3" id="KW-1185">Reference proteome</keyword>
<feature type="domain" description="YdhG-like" evidence="1">
    <location>
        <begin position="38"/>
        <end position="129"/>
    </location>
</feature>
<evidence type="ECO:0000313" key="3">
    <source>
        <dbReference type="Proteomes" id="UP000198656"/>
    </source>
</evidence>
<dbReference type="EMBL" id="FNCP01000008">
    <property type="protein sequence ID" value="SDG96355.1"/>
    <property type="molecule type" value="Genomic_DNA"/>
</dbReference>
<dbReference type="AlphaFoldDB" id="A0A1G7YJA4"/>
<dbReference type="Pfam" id="PF08818">
    <property type="entry name" value="DUF1801"/>
    <property type="match status" value="1"/>
</dbReference>
<reference evidence="3" key="1">
    <citation type="submission" date="2016-10" db="EMBL/GenBank/DDBJ databases">
        <authorList>
            <person name="Varghese N."/>
            <person name="Submissions S."/>
        </authorList>
    </citation>
    <scope>NUCLEOTIDE SEQUENCE [LARGE SCALE GENOMIC DNA]</scope>
    <source>
        <strain evidence="3">DSM 8344</strain>
    </source>
</reference>
<sequence>MTIKKDQASSMKRENMEINKKTNNSIDEYILKFPVDIQEILKSLRNVIKKSAPDAHEKISYQMPTFDLHGNLVHFAAYKNHIGFYPTPSGIEAFKVELSEYKGAKGSVQFPIAEPLPFDLISRIVKFRVAENIKQWEDKSKKKR</sequence>
<proteinExistence type="predicted"/>
<dbReference type="InterPro" id="IPR014922">
    <property type="entry name" value="YdhG-like"/>
</dbReference>
<dbReference type="STRING" id="1121419.SAMN05443529_10871"/>
<dbReference type="SUPFAM" id="SSF159888">
    <property type="entry name" value="YdhG-like"/>
    <property type="match status" value="1"/>
</dbReference>